<evidence type="ECO:0000313" key="3">
    <source>
        <dbReference type="EMBL" id="PNP46357.1"/>
    </source>
</evidence>
<reference evidence="4" key="3">
    <citation type="submission" date="2017-08" db="EMBL/GenBank/DDBJ databases">
        <title>Trichoderma gamsii strain T6085, whole genome shotgun sequencing project.</title>
        <authorList>
            <person name="Baroncelli R."/>
        </authorList>
    </citation>
    <scope>NUCLEOTIDE SEQUENCE</scope>
    <source>
        <strain evidence="4">T6085</strain>
    </source>
</reference>
<evidence type="ECO:0000313" key="5">
    <source>
        <dbReference type="Proteomes" id="UP000054821"/>
    </source>
</evidence>
<dbReference type="EMBL" id="MTYH01000016">
    <property type="protein sequence ID" value="PNP46357.1"/>
    <property type="molecule type" value="Genomic_DNA"/>
</dbReference>
<reference evidence="4 5" key="1">
    <citation type="journal article" date="2016" name="Genome Announc.">
        <title>Draft Whole-Genome Sequence of Trichoderma gamsii T6085, a Promising Biocontrol Agent of Fusarium Head Blight on Wheat.</title>
        <authorList>
            <person name="Baroncelli R."/>
            <person name="Zapparata A."/>
            <person name="Piaggeschi G."/>
            <person name="Sarrocco S."/>
            <person name="Vannacci G."/>
        </authorList>
    </citation>
    <scope>NUCLEOTIDE SEQUENCE [LARGE SCALE GENOMIC DNA]</scope>
    <source>
        <strain evidence="4 5">T6085</strain>
    </source>
</reference>
<sequence>MPSIGFMALKARDDDVPFGFVREDNEIIPWRYSKQAFIVKWSIMGGVIGLILLFLLTSWLHLRSRAKKGLPPLRYHRFLVRTPRQPATGQQTNGWVPQTNNPMGGYYMGTTAPPPVYDPAKFPMYSGHTDVEKVDYAREPTRRPAEANPAPDYYDIPLGPPPAAATR</sequence>
<dbReference type="AlphaFoldDB" id="A0A0W7VRX2"/>
<evidence type="ECO:0008006" key="7">
    <source>
        <dbReference type="Google" id="ProtNLM"/>
    </source>
</evidence>
<dbReference type="RefSeq" id="XP_018662220.1">
    <property type="nucleotide sequence ID" value="XM_018804680.1"/>
</dbReference>
<dbReference type="InterPro" id="IPR020999">
    <property type="entry name" value="Chitin_synth_reg_RCR"/>
</dbReference>
<keyword evidence="2" id="KW-1133">Transmembrane helix</keyword>
<accession>A0A0W7VRX2</accession>
<comment type="caution">
    <text evidence="3">The sequence shown here is derived from an EMBL/GenBank/DDBJ whole genome shotgun (WGS) entry which is preliminary data.</text>
</comment>
<evidence type="ECO:0000256" key="1">
    <source>
        <dbReference type="SAM" id="MobiDB-lite"/>
    </source>
</evidence>
<dbReference type="Proteomes" id="UP000054821">
    <property type="component" value="Unassembled WGS sequence"/>
</dbReference>
<evidence type="ECO:0000313" key="6">
    <source>
        <dbReference type="Proteomes" id="UP000236546"/>
    </source>
</evidence>
<feature type="compositionally biased region" description="Pro residues" evidence="1">
    <location>
        <begin position="158"/>
        <end position="167"/>
    </location>
</feature>
<dbReference type="OrthoDB" id="5400539at2759"/>
<evidence type="ECO:0000256" key="2">
    <source>
        <dbReference type="SAM" id="Phobius"/>
    </source>
</evidence>
<gene>
    <name evidence="4" type="ORF">TGAM01_v200046</name>
    <name evidence="3" type="ORF">TGAMA5MH_02393</name>
</gene>
<dbReference type="Pfam" id="PF12273">
    <property type="entry name" value="RCR"/>
    <property type="match status" value="1"/>
</dbReference>
<keyword evidence="2" id="KW-0812">Transmembrane</keyword>
<keyword evidence="5" id="KW-1185">Reference proteome</keyword>
<organism evidence="3 6">
    <name type="scientific">Trichoderma gamsii</name>
    <dbReference type="NCBI Taxonomy" id="398673"/>
    <lineage>
        <taxon>Eukaryota</taxon>
        <taxon>Fungi</taxon>
        <taxon>Dikarya</taxon>
        <taxon>Ascomycota</taxon>
        <taxon>Pezizomycotina</taxon>
        <taxon>Sordariomycetes</taxon>
        <taxon>Hypocreomycetidae</taxon>
        <taxon>Hypocreales</taxon>
        <taxon>Hypocreaceae</taxon>
        <taxon>Trichoderma</taxon>
    </lineage>
</organism>
<dbReference type="EMBL" id="JPDN02000001">
    <property type="protein sequence ID" value="PON30626.1"/>
    <property type="molecule type" value="Genomic_DNA"/>
</dbReference>
<reference evidence="3 6" key="2">
    <citation type="submission" date="2017-02" db="EMBL/GenBank/DDBJ databases">
        <title>Genomes of Trichoderma spp. with biocontrol activity.</title>
        <authorList>
            <person name="Gardiner D."/>
            <person name="Kazan K."/>
            <person name="Vos C."/>
            <person name="Harvey P."/>
        </authorList>
    </citation>
    <scope>NUCLEOTIDE SEQUENCE [LARGE SCALE GENOMIC DNA]</scope>
    <source>
        <strain evidence="3 6">A5MH</strain>
    </source>
</reference>
<evidence type="ECO:0000313" key="4">
    <source>
        <dbReference type="EMBL" id="PON30626.1"/>
    </source>
</evidence>
<name>A0A0W7VRX2_9HYPO</name>
<dbReference type="GeneID" id="29984763"/>
<dbReference type="Proteomes" id="UP000236546">
    <property type="component" value="Unassembled WGS sequence"/>
</dbReference>
<feature type="transmembrane region" description="Helical" evidence="2">
    <location>
        <begin position="38"/>
        <end position="60"/>
    </location>
</feature>
<keyword evidence="2" id="KW-0472">Membrane</keyword>
<protein>
    <recommendedName>
        <fullName evidence="7">Ubiquitin-protein ligase sel1</fullName>
    </recommendedName>
</protein>
<feature type="region of interest" description="Disordered" evidence="1">
    <location>
        <begin position="138"/>
        <end position="167"/>
    </location>
</feature>
<proteinExistence type="predicted"/>